<gene>
    <name evidence="2" type="ORF">CB5_LOCUS25991</name>
</gene>
<dbReference type="AlphaFoldDB" id="A0A6V7QI40"/>
<sequence length="232" mass="26068">MPGMPALPEDAEACGAAADRALRTRGVELPQQAENGTCPEEGCSDGGAAGCYCGFRLRRLTCGAAEGRRWRRRMRRHGGLRGTARGRGARRVLPLPPGTQPAEEWQQQQQQQHRRWQRQQQRQTGLPAHGLTWLLTKKNGSLYLPPPPPSSASFWQPIQRQMIHQLHRRQCQRRHAPRSRLRRDQRPRVASDGVRPSASSAVQYLILLLALIIILLSTPSFKSESCCFLNCS</sequence>
<dbReference type="InterPro" id="IPR040376">
    <property type="entry name" value="At4g28100-like"/>
</dbReference>
<feature type="region of interest" description="Disordered" evidence="1">
    <location>
        <begin position="168"/>
        <end position="194"/>
    </location>
</feature>
<dbReference type="EMBL" id="LR862136">
    <property type="protein sequence ID" value="CAD1842780.1"/>
    <property type="molecule type" value="Genomic_DNA"/>
</dbReference>
<reference evidence="2" key="1">
    <citation type="submission" date="2020-07" db="EMBL/GenBank/DDBJ databases">
        <authorList>
            <person name="Lin J."/>
        </authorList>
    </citation>
    <scope>NUCLEOTIDE SEQUENCE</scope>
</reference>
<proteinExistence type="predicted"/>
<organism evidence="2">
    <name type="scientific">Ananas comosus var. bracteatus</name>
    <name type="common">red pineapple</name>
    <dbReference type="NCBI Taxonomy" id="296719"/>
    <lineage>
        <taxon>Eukaryota</taxon>
        <taxon>Viridiplantae</taxon>
        <taxon>Streptophyta</taxon>
        <taxon>Embryophyta</taxon>
        <taxon>Tracheophyta</taxon>
        <taxon>Spermatophyta</taxon>
        <taxon>Magnoliopsida</taxon>
        <taxon>Liliopsida</taxon>
        <taxon>Poales</taxon>
        <taxon>Bromeliaceae</taxon>
        <taxon>Bromelioideae</taxon>
        <taxon>Ananas</taxon>
    </lineage>
</organism>
<dbReference type="PANTHER" id="PTHR34056:SF1">
    <property type="entry name" value="GPI-ANCHORED PROTEIN"/>
    <property type="match status" value="1"/>
</dbReference>
<protein>
    <submittedName>
        <fullName evidence="2">Uncharacterized protein</fullName>
    </submittedName>
</protein>
<feature type="compositionally biased region" description="Basic residues" evidence="1">
    <location>
        <begin position="168"/>
        <end position="181"/>
    </location>
</feature>
<evidence type="ECO:0000256" key="1">
    <source>
        <dbReference type="SAM" id="MobiDB-lite"/>
    </source>
</evidence>
<evidence type="ECO:0000313" key="2">
    <source>
        <dbReference type="EMBL" id="CAD1842780.1"/>
    </source>
</evidence>
<accession>A0A6V7QI40</accession>
<dbReference type="PANTHER" id="PTHR34056">
    <property type="entry name" value="GPI-ANCHORED PROTEIN"/>
    <property type="match status" value="1"/>
</dbReference>
<name>A0A6V7QI40_ANACO</name>
<feature type="region of interest" description="Disordered" evidence="1">
    <location>
        <begin position="77"/>
        <end position="128"/>
    </location>
</feature>